<evidence type="ECO:0000313" key="3">
    <source>
        <dbReference type="Proteomes" id="UP001319861"/>
    </source>
</evidence>
<dbReference type="EMBL" id="AP024525">
    <property type="protein sequence ID" value="BCT78013.1"/>
    <property type="molecule type" value="Genomic_DNA"/>
</dbReference>
<organism evidence="2 3">
    <name type="scientific">Sinomonas cyclohexanicum</name>
    <name type="common">Corynebacterium cyclohexanicum</name>
    <dbReference type="NCBI Taxonomy" id="322009"/>
    <lineage>
        <taxon>Bacteria</taxon>
        <taxon>Bacillati</taxon>
        <taxon>Actinomycetota</taxon>
        <taxon>Actinomycetes</taxon>
        <taxon>Micrococcales</taxon>
        <taxon>Micrococcaceae</taxon>
        <taxon>Sinomonas</taxon>
    </lineage>
</organism>
<reference evidence="2 3" key="1">
    <citation type="journal article" date="2021" name="J. Biosci. Bioeng.">
        <title>Identification and characterization of a chc gene cluster responsible for the aromatization pathway of cyclohexanecarboxylate degradation in Sinomonas cyclohexanicum ATCC 51369.</title>
        <authorList>
            <person name="Yamamoto T."/>
            <person name="Hasegawa Y."/>
            <person name="Lau P.C.K."/>
            <person name="Iwaki H."/>
        </authorList>
    </citation>
    <scope>NUCLEOTIDE SEQUENCE [LARGE SCALE GENOMIC DNA]</scope>
    <source>
        <strain evidence="2 3">ATCC 51369</strain>
    </source>
</reference>
<sequence>MTNVQPLIPPGWVGGFAQSNPAFAYPDPDLSSLPMLGNMANIGKLTRQQAVLWPEFSWESDPGRADSRCYQMFAPDISRLGYDDAGRVYSIICPQQGVCTASLGCLNVEVTVTGQRGWVDEPAKTLAADMTVTGQIWFTPSAKENSLVRWLWNEFIASNHPFPHDKQHAIQVSTFDPGNPQQPIFPLRDGESTDFPIPEFARHADEAWNVAHLGVEIGPIASTGDEVADDFNRLVMDLFNIYSGNLLTAGNTLSWNVWFTEPAIVNRQEWAAHAERWRKSIDSGHGSPDGPGTSARYFDGTPFNPVEAAVEREIEMILEFIKSHL</sequence>
<dbReference type="Proteomes" id="UP001319861">
    <property type="component" value="Chromosome"/>
</dbReference>
<protein>
    <submittedName>
        <fullName evidence="2">Uncharacterized protein</fullName>
    </submittedName>
</protein>
<gene>
    <name evidence="2" type="ORF">SCMU_38550</name>
</gene>
<evidence type="ECO:0000256" key="1">
    <source>
        <dbReference type="SAM" id="MobiDB-lite"/>
    </source>
</evidence>
<name>A0ABM7Q0L3_SINCY</name>
<keyword evidence="3" id="KW-1185">Reference proteome</keyword>
<proteinExistence type="predicted"/>
<dbReference type="RefSeq" id="WP_229230659.1">
    <property type="nucleotide sequence ID" value="NZ_AP024525.1"/>
</dbReference>
<evidence type="ECO:0000313" key="2">
    <source>
        <dbReference type="EMBL" id="BCT78013.1"/>
    </source>
</evidence>
<feature type="region of interest" description="Disordered" evidence="1">
    <location>
        <begin position="280"/>
        <end position="299"/>
    </location>
</feature>
<accession>A0ABM7Q0L3</accession>